<keyword evidence="1" id="KW-0732">Signal</keyword>
<evidence type="ECO:0000313" key="4">
    <source>
        <dbReference type="Proteomes" id="UP000274046"/>
    </source>
</evidence>
<comment type="caution">
    <text evidence="3">The sequence shown here is derived from an EMBL/GenBank/DDBJ whole genome shotgun (WGS) entry which is preliminary data.</text>
</comment>
<accession>A0A3N0BQS9</accession>
<dbReference type="AlphaFoldDB" id="A0A3N0BQS9"/>
<dbReference type="Gene3D" id="3.30.530.80">
    <property type="match status" value="1"/>
</dbReference>
<dbReference type="Proteomes" id="UP000274046">
    <property type="component" value="Unassembled WGS sequence"/>
</dbReference>
<dbReference type="EMBL" id="RBEE01000042">
    <property type="protein sequence ID" value="RNL50972.1"/>
    <property type="molecule type" value="Genomic_DNA"/>
</dbReference>
<dbReference type="OrthoDB" id="794676at2"/>
<proteinExistence type="predicted"/>
<gene>
    <name evidence="3" type="ORF">D7004_14670</name>
</gene>
<organism evidence="3 4">
    <name type="scientific">Pedobacter jejuensis</name>
    <dbReference type="NCBI Taxonomy" id="1268550"/>
    <lineage>
        <taxon>Bacteria</taxon>
        <taxon>Pseudomonadati</taxon>
        <taxon>Bacteroidota</taxon>
        <taxon>Sphingobacteriia</taxon>
        <taxon>Sphingobacteriales</taxon>
        <taxon>Sphingobacteriaceae</taxon>
        <taxon>Pedobacter</taxon>
    </lineage>
</organism>
<keyword evidence="4" id="KW-1185">Reference proteome</keyword>
<name>A0A3N0BQS9_9SPHI</name>
<protein>
    <submittedName>
        <fullName evidence="3">DUF4468 domain-containing protein</fullName>
    </submittedName>
</protein>
<evidence type="ECO:0000256" key="1">
    <source>
        <dbReference type="SAM" id="SignalP"/>
    </source>
</evidence>
<sequence length="191" mass="21826">MKYLFILFIAIISFKVSAQQKQFPLDDSGKFIYYEVVDVKTTPKDSLLMRANTFLNADKKSIVKQNSTDSSITAKGKMVIDKTILVAGHPSGEVNYILNFEARDKKYRYWLSDFEYIPYQRDRYGNYVATTKVGTALEKTPGKLNAGEWKDILESAYNKTAKFAENFKKALATNIVDKQKTKANTVSTKKW</sequence>
<dbReference type="Pfam" id="PF14730">
    <property type="entry name" value="DUF4468"/>
    <property type="match status" value="1"/>
</dbReference>
<feature type="signal peptide" evidence="1">
    <location>
        <begin position="1"/>
        <end position="18"/>
    </location>
</feature>
<dbReference type="RefSeq" id="WP_123206597.1">
    <property type="nucleotide sequence ID" value="NZ_RBEE01000042.1"/>
</dbReference>
<reference evidence="3 4" key="1">
    <citation type="submission" date="2018-10" db="EMBL/GenBank/DDBJ databases">
        <title>Genome sequencing of Pedobacter jejuensis TNB23.</title>
        <authorList>
            <person name="Cho Y.-J."/>
            <person name="Cho A."/>
            <person name="Kim O.-S."/>
        </authorList>
    </citation>
    <scope>NUCLEOTIDE SEQUENCE [LARGE SCALE GENOMIC DNA]</scope>
    <source>
        <strain evidence="3 4">TNB23</strain>
    </source>
</reference>
<dbReference type="InterPro" id="IPR027823">
    <property type="entry name" value="DUF4468"/>
</dbReference>
<feature type="domain" description="DUF4468" evidence="2">
    <location>
        <begin position="33"/>
        <end position="116"/>
    </location>
</feature>
<evidence type="ECO:0000259" key="2">
    <source>
        <dbReference type="Pfam" id="PF14730"/>
    </source>
</evidence>
<evidence type="ECO:0000313" key="3">
    <source>
        <dbReference type="EMBL" id="RNL50972.1"/>
    </source>
</evidence>
<feature type="chain" id="PRO_5018133527" evidence="1">
    <location>
        <begin position="19"/>
        <end position="191"/>
    </location>
</feature>